<dbReference type="OMA" id="FFKYESP"/>
<dbReference type="HOGENOM" id="CLU_007728_2_0_1"/>
<evidence type="ECO:0000313" key="15">
    <source>
        <dbReference type="Proteomes" id="UP000006310"/>
    </source>
</evidence>
<dbReference type="SUPFAM" id="SSF47370">
    <property type="entry name" value="Bromodomain"/>
    <property type="match status" value="2"/>
</dbReference>
<keyword evidence="15" id="KW-1185">Reference proteome</keyword>
<dbReference type="InterPro" id="IPR018359">
    <property type="entry name" value="Bromodomain_CS"/>
</dbReference>
<feature type="compositionally biased region" description="Polar residues" evidence="11">
    <location>
        <begin position="663"/>
        <end position="696"/>
    </location>
</feature>
<dbReference type="EMBL" id="HE978317">
    <property type="protein sequence ID" value="CCK70154.1"/>
    <property type="molecule type" value="Genomic_DNA"/>
</dbReference>
<proteinExistence type="inferred from homology"/>
<feature type="domain" description="BAH" evidence="13">
    <location>
        <begin position="407"/>
        <end position="525"/>
    </location>
</feature>
<dbReference type="CDD" id="cd04717">
    <property type="entry name" value="BAH_polybromo"/>
    <property type="match status" value="1"/>
</dbReference>
<keyword evidence="4" id="KW-0156">Chromatin regulator</keyword>
<dbReference type="PROSITE" id="PS50014">
    <property type="entry name" value="BROMODOMAIN_2"/>
    <property type="match status" value="2"/>
</dbReference>
<evidence type="ECO:0000256" key="11">
    <source>
        <dbReference type="SAM" id="MobiDB-lite"/>
    </source>
</evidence>
<dbReference type="Gene3D" id="2.30.30.490">
    <property type="match status" value="1"/>
</dbReference>
<dbReference type="Proteomes" id="UP000006310">
    <property type="component" value="Chromosome 4"/>
</dbReference>
<evidence type="ECO:0000256" key="1">
    <source>
        <dbReference type="ARBA" id="ARBA00004123"/>
    </source>
</evidence>
<dbReference type="GO" id="GO:0007062">
    <property type="term" value="P:sister chromatid cohesion"/>
    <property type="evidence" value="ECO:0007669"/>
    <property type="project" value="EnsemblFungi"/>
</dbReference>
<evidence type="ECO:0000259" key="13">
    <source>
        <dbReference type="PROSITE" id="PS51038"/>
    </source>
</evidence>
<protein>
    <recommendedName>
        <fullName evidence="16">BAH domain-containing protein</fullName>
    </recommendedName>
</protein>
<dbReference type="GO" id="GO:0006337">
    <property type="term" value="P:nucleosome disassembly"/>
    <property type="evidence" value="ECO:0007669"/>
    <property type="project" value="EnsemblFungi"/>
</dbReference>
<organism evidence="14 15">
    <name type="scientific">Huiozyma naganishii (strain ATCC MYA-139 / BCRC 22969 / CBS 8797 / KCTC 17520 / NBRC 10181 / NCYC 3082 / Yp74L-3)</name>
    <name type="common">Yeast</name>
    <name type="synonym">Kazachstania naganishii</name>
    <dbReference type="NCBI Taxonomy" id="1071383"/>
    <lineage>
        <taxon>Eukaryota</taxon>
        <taxon>Fungi</taxon>
        <taxon>Dikarya</taxon>
        <taxon>Ascomycota</taxon>
        <taxon>Saccharomycotina</taxon>
        <taxon>Saccharomycetes</taxon>
        <taxon>Saccharomycetales</taxon>
        <taxon>Saccharomycetaceae</taxon>
        <taxon>Huiozyma</taxon>
    </lineage>
</organism>
<feature type="compositionally biased region" description="Basic and acidic residues" evidence="11">
    <location>
        <begin position="213"/>
        <end position="223"/>
    </location>
</feature>
<evidence type="ECO:0000256" key="5">
    <source>
        <dbReference type="ARBA" id="ARBA00023015"/>
    </source>
</evidence>
<reference evidence="14 15" key="1">
    <citation type="journal article" date="2011" name="Proc. Natl. Acad. Sci. U.S.A.">
        <title>Evolutionary erosion of yeast sex chromosomes by mating-type switching accidents.</title>
        <authorList>
            <person name="Gordon J.L."/>
            <person name="Armisen D."/>
            <person name="Proux-Wera E."/>
            <person name="Oheigeartaigh S.S."/>
            <person name="Byrne K.P."/>
            <person name="Wolfe K.H."/>
        </authorList>
    </citation>
    <scope>NUCLEOTIDE SEQUENCE [LARGE SCALE GENOMIC DNA]</scope>
    <source>
        <strain evidence="15">ATCC MYA-139 / BCRC 22969 / CBS 8797 / CCRC 22969 / KCTC 17520 / NBRC 10181 / NCYC 3082</strain>
    </source>
</reference>
<dbReference type="InterPro" id="IPR001487">
    <property type="entry name" value="Bromodomain"/>
</dbReference>
<reference evidence="15" key="2">
    <citation type="submission" date="2012-08" db="EMBL/GenBank/DDBJ databases">
        <title>Genome sequence of Kazachstania naganishii.</title>
        <authorList>
            <person name="Gordon J.L."/>
            <person name="Armisen D."/>
            <person name="Proux-Wera E."/>
            <person name="OhEigeartaigh S.S."/>
            <person name="Byrne K.P."/>
            <person name="Wolfe K.H."/>
        </authorList>
    </citation>
    <scope>NUCLEOTIDE SEQUENCE [LARGE SCALE GENOMIC DNA]</scope>
    <source>
        <strain evidence="15">ATCC MYA-139 / BCRC 22969 / CBS 8797 / CCRC 22969 / KCTC 17520 / NBRC 10181 / NCYC 3082</strain>
    </source>
</reference>
<dbReference type="PANTHER" id="PTHR16062:SF21">
    <property type="entry name" value="CHROMATIN STRUCTURE-REMODELING COMPLEX SUBUNIT RSC1-RELATED"/>
    <property type="match status" value="1"/>
</dbReference>
<evidence type="ECO:0000256" key="10">
    <source>
        <dbReference type="PROSITE-ProRule" id="PRU00035"/>
    </source>
</evidence>
<dbReference type="GO" id="GO:0070914">
    <property type="term" value="P:UV-damage excision repair"/>
    <property type="evidence" value="ECO:0007669"/>
    <property type="project" value="EnsemblFungi"/>
</dbReference>
<name>J7S620_HUIN7</name>
<dbReference type="GO" id="GO:0007059">
    <property type="term" value="P:chromosome segregation"/>
    <property type="evidence" value="ECO:0007669"/>
    <property type="project" value="EnsemblFungi"/>
</dbReference>
<comment type="subcellular location">
    <subcellularLocation>
        <location evidence="1">Nucleus</location>
    </subcellularLocation>
</comment>
<dbReference type="SMART" id="SM00297">
    <property type="entry name" value="BROMO"/>
    <property type="match status" value="2"/>
</dbReference>
<evidence type="ECO:0000256" key="4">
    <source>
        <dbReference type="ARBA" id="ARBA00022853"/>
    </source>
</evidence>
<dbReference type="FunFam" id="2.30.30.490:FF:000016">
    <property type="entry name" value="RSC complex member"/>
    <property type="match status" value="1"/>
</dbReference>
<dbReference type="GeneID" id="34525843"/>
<evidence type="ECO:0000256" key="8">
    <source>
        <dbReference type="ARBA" id="ARBA00023242"/>
    </source>
</evidence>
<dbReference type="KEGG" id="kng:KNAG_0D04080"/>
<dbReference type="InterPro" id="IPR001025">
    <property type="entry name" value="BAH_dom"/>
</dbReference>
<evidence type="ECO:0000256" key="6">
    <source>
        <dbReference type="ARBA" id="ARBA00023117"/>
    </source>
</evidence>
<evidence type="ECO:0000256" key="3">
    <source>
        <dbReference type="ARBA" id="ARBA00022737"/>
    </source>
</evidence>
<keyword evidence="7" id="KW-0804">Transcription</keyword>
<dbReference type="GO" id="GO:0006303">
    <property type="term" value="P:double-strand break repair via nonhomologous end joining"/>
    <property type="evidence" value="ECO:0007669"/>
    <property type="project" value="EnsemblFungi"/>
</dbReference>
<feature type="compositionally biased region" description="Basic and acidic residues" evidence="11">
    <location>
        <begin position="697"/>
        <end position="706"/>
    </location>
</feature>
<comment type="similarity">
    <text evidence="9">Belongs to the RSC1 family.</text>
</comment>
<feature type="domain" description="Bromo" evidence="12">
    <location>
        <begin position="294"/>
        <end position="364"/>
    </location>
</feature>
<dbReference type="eggNOG" id="KOG1827">
    <property type="taxonomic scope" value="Eukaryota"/>
</dbReference>
<dbReference type="InterPro" id="IPR043151">
    <property type="entry name" value="BAH_sf"/>
</dbReference>
<dbReference type="PROSITE" id="PS00633">
    <property type="entry name" value="BROMODOMAIN_1"/>
    <property type="match status" value="1"/>
</dbReference>
<evidence type="ECO:0000313" key="14">
    <source>
        <dbReference type="EMBL" id="CCK70154.1"/>
    </source>
</evidence>
<dbReference type="Pfam" id="PF01426">
    <property type="entry name" value="BAH"/>
    <property type="match status" value="1"/>
</dbReference>
<dbReference type="GO" id="GO:0042173">
    <property type="term" value="P:regulation of sporulation resulting in formation of a cellular spore"/>
    <property type="evidence" value="ECO:0007669"/>
    <property type="project" value="EnsemblFungi"/>
</dbReference>
<dbReference type="InterPro" id="IPR036427">
    <property type="entry name" value="Bromodomain-like_sf"/>
</dbReference>
<dbReference type="AlphaFoldDB" id="J7S620"/>
<dbReference type="InterPro" id="IPR037382">
    <property type="entry name" value="Rsc/polybromo"/>
</dbReference>
<feature type="domain" description="Bromo" evidence="12">
    <location>
        <begin position="51"/>
        <end position="119"/>
    </location>
</feature>
<evidence type="ECO:0008006" key="16">
    <source>
        <dbReference type="Google" id="ProtNLM"/>
    </source>
</evidence>
<gene>
    <name evidence="14" type="primary">KNAG0D04080</name>
    <name evidence="14" type="ordered locus">KNAG_0D04080</name>
</gene>
<keyword evidence="6 10" id="KW-0103">Bromodomain</keyword>
<dbReference type="STRING" id="1071383.J7S620"/>
<dbReference type="OrthoDB" id="1742084at2759"/>
<dbReference type="GO" id="GO:0006368">
    <property type="term" value="P:transcription elongation by RNA polymerase II"/>
    <property type="evidence" value="ECO:0007669"/>
    <property type="project" value="EnsemblFungi"/>
</dbReference>
<keyword evidence="8" id="KW-0539">Nucleus</keyword>
<dbReference type="GO" id="GO:0016586">
    <property type="term" value="C:RSC-type complex"/>
    <property type="evidence" value="ECO:0007669"/>
    <property type="project" value="EnsemblFungi"/>
</dbReference>
<dbReference type="Pfam" id="PF00439">
    <property type="entry name" value="Bromodomain"/>
    <property type="match status" value="2"/>
</dbReference>
<sequence length="916" mass="105262">MRTADTHGRISVVEQNYGTRTRHTMSRVNRGELENLLRQFYKEFFALKEEHGLEIFPIFDTLPPRRDYPDYYTIIRRPVSFNTLKKRVPHYTDPQLFLDDALQIAWNAMVYNTPESDVYKCARILAKHIRESIFPRMREKYPNVRYTYLGALLEPADEALQKAMVDKQEKEDQKNAAAVAKEIPVIEQPKPEQKSARFTTSAQMVSPPPTNSEKGDYYKDHTSSKTRGPKVIRESSVDEYTPTKGRRSKSSTPYNEGKPQRAHIKRGRPPVIDLPYLQRMKNILKALKKERDAKNKPLTTPFERLPAEFENSSLLNIIPNAVSLEQIRKKTKLRKYKDFQGFQNDMINLLNGYRIIYKNNPSMMRSLAKMEESYANFARVELAKPDRFFLPEGAARVPLDEVVLDGKVYRIGDWVLIKNPDDVNKPTIGQIFRLWNMPDGKKWLNACWYFRPEQTVHRVDRLFYKNEVMKTGHYRDSPVDDVVGKCYVIHFTRYQRGDPDVKPEGPLFVCEFRYNEADKVFNKIRTWKACLPEELRDQEEPTVAVLSRKFFKYPSPIRHLLPPNATVHDPIPQAQRGSPNTPPLIGAVYLRPPVERDDLGEYSSSPDCPKYIIRPGDPQDEEGKFDYETGTLTIFIDPNNPPIRPIHVPGRRGRPPNVHLVSERSTPANNDRTNTSDTSGDSMTVQRMKRLQQQQSDLKRRQDARGELSGYADTTVVDNLAAEASKNPMLPVVVDIPNSYILPVSITKNVELLQRADASSDQRRNTNPVDRLYGDKLMRKKRGPGDVLWFTGPSIYIEERLLNSGNPLLDCSLNDFVGSNKKPKLSYDELEEEVVENVRSTRNKKKELLEDQATFFDDLDETVDDGLPEEKEPTDVLRLPGTYVLGLRPSAKFTAFKLQSKESTLLPESPALSPIG</sequence>
<dbReference type="PRINTS" id="PR00503">
    <property type="entry name" value="BROMODOMAIN"/>
</dbReference>
<keyword evidence="2" id="KW-0597">Phosphoprotein</keyword>
<dbReference type="GO" id="GO:0003682">
    <property type="term" value="F:chromatin binding"/>
    <property type="evidence" value="ECO:0007669"/>
    <property type="project" value="EnsemblFungi"/>
</dbReference>
<dbReference type="Gene3D" id="1.20.920.10">
    <property type="entry name" value="Bromodomain-like"/>
    <property type="match status" value="2"/>
</dbReference>
<feature type="region of interest" description="Disordered" evidence="11">
    <location>
        <begin position="601"/>
        <end position="621"/>
    </location>
</feature>
<feature type="region of interest" description="Disordered" evidence="11">
    <location>
        <begin position="648"/>
        <end position="706"/>
    </location>
</feature>
<dbReference type="PANTHER" id="PTHR16062">
    <property type="entry name" value="SWI/SNF-RELATED"/>
    <property type="match status" value="1"/>
</dbReference>
<feature type="region of interest" description="Disordered" evidence="11">
    <location>
        <begin position="167"/>
        <end position="264"/>
    </location>
</feature>
<dbReference type="PROSITE" id="PS51038">
    <property type="entry name" value="BAH"/>
    <property type="match status" value="1"/>
</dbReference>
<dbReference type="GO" id="GO:0006276">
    <property type="term" value="P:plasmid maintenance"/>
    <property type="evidence" value="ECO:0007669"/>
    <property type="project" value="EnsemblFungi"/>
</dbReference>
<evidence type="ECO:0000256" key="9">
    <source>
        <dbReference type="ARBA" id="ARBA00061403"/>
    </source>
</evidence>
<accession>J7S620</accession>
<keyword evidence="5" id="KW-0805">Transcription regulation</keyword>
<evidence type="ECO:0000256" key="2">
    <source>
        <dbReference type="ARBA" id="ARBA00022553"/>
    </source>
</evidence>
<evidence type="ECO:0000259" key="12">
    <source>
        <dbReference type="PROSITE" id="PS50014"/>
    </source>
</evidence>
<evidence type="ECO:0000256" key="7">
    <source>
        <dbReference type="ARBA" id="ARBA00023163"/>
    </source>
</evidence>
<dbReference type="SMART" id="SM00439">
    <property type="entry name" value="BAH"/>
    <property type="match status" value="1"/>
</dbReference>
<dbReference type="RefSeq" id="XP_022464400.1">
    <property type="nucleotide sequence ID" value="XM_022607845.1"/>
</dbReference>
<dbReference type="GO" id="GO:0000724">
    <property type="term" value="P:double-strand break repair via homologous recombination"/>
    <property type="evidence" value="ECO:0007669"/>
    <property type="project" value="EnsemblFungi"/>
</dbReference>
<keyword evidence="3" id="KW-0677">Repeat</keyword>